<keyword evidence="1" id="KW-0472">Membrane</keyword>
<keyword evidence="3" id="KW-1185">Reference proteome</keyword>
<sequence>MRRPVVVTARLLQSAIVASEQEFPGESEQTAESGPGTRWPARRIRRTAARGVLVLGVLLTVLGLSVIGACAIDDRTITESRGDGVAEVVSTSLTRTVIRFTTPEGRVHIPQDGVLYPGGLQQGQFVRVEYDTRNPDLVRVAGRGMVLSLLPVAASLAGTWLVLGAAHWLLRRERPAAA</sequence>
<evidence type="ECO:0000313" key="2">
    <source>
        <dbReference type="EMBL" id="GAA3365105.1"/>
    </source>
</evidence>
<dbReference type="EMBL" id="BAAAYK010000038">
    <property type="protein sequence ID" value="GAA3365105.1"/>
    <property type="molecule type" value="Genomic_DNA"/>
</dbReference>
<keyword evidence="1" id="KW-0812">Transmembrane</keyword>
<name>A0ABP6S101_9PSEU</name>
<feature type="transmembrane region" description="Helical" evidence="1">
    <location>
        <begin position="52"/>
        <end position="72"/>
    </location>
</feature>
<reference evidence="3" key="1">
    <citation type="journal article" date="2019" name="Int. J. Syst. Evol. Microbiol.">
        <title>The Global Catalogue of Microorganisms (GCM) 10K type strain sequencing project: providing services to taxonomists for standard genome sequencing and annotation.</title>
        <authorList>
            <consortium name="The Broad Institute Genomics Platform"/>
            <consortium name="The Broad Institute Genome Sequencing Center for Infectious Disease"/>
            <person name="Wu L."/>
            <person name="Ma J."/>
        </authorList>
    </citation>
    <scope>NUCLEOTIDE SEQUENCE [LARGE SCALE GENOMIC DNA]</scope>
    <source>
        <strain evidence="3">JCM 9687</strain>
    </source>
</reference>
<dbReference type="Proteomes" id="UP001500483">
    <property type="component" value="Unassembled WGS sequence"/>
</dbReference>
<accession>A0ABP6S101</accession>
<gene>
    <name evidence="2" type="ORF">GCM10020366_63700</name>
</gene>
<evidence type="ECO:0000313" key="3">
    <source>
        <dbReference type="Proteomes" id="UP001500483"/>
    </source>
</evidence>
<evidence type="ECO:0008006" key="4">
    <source>
        <dbReference type="Google" id="ProtNLM"/>
    </source>
</evidence>
<comment type="caution">
    <text evidence="2">The sequence shown here is derived from an EMBL/GenBank/DDBJ whole genome shotgun (WGS) entry which is preliminary data.</text>
</comment>
<organism evidence="2 3">
    <name type="scientific">Saccharopolyspora gregorii</name>
    <dbReference type="NCBI Taxonomy" id="33914"/>
    <lineage>
        <taxon>Bacteria</taxon>
        <taxon>Bacillati</taxon>
        <taxon>Actinomycetota</taxon>
        <taxon>Actinomycetes</taxon>
        <taxon>Pseudonocardiales</taxon>
        <taxon>Pseudonocardiaceae</taxon>
        <taxon>Saccharopolyspora</taxon>
    </lineage>
</organism>
<evidence type="ECO:0000256" key="1">
    <source>
        <dbReference type="SAM" id="Phobius"/>
    </source>
</evidence>
<keyword evidence="1" id="KW-1133">Transmembrane helix</keyword>
<proteinExistence type="predicted"/>
<protein>
    <recommendedName>
        <fullName evidence="4">DUF3592 domain-containing protein</fullName>
    </recommendedName>
</protein>
<feature type="transmembrane region" description="Helical" evidence="1">
    <location>
        <begin position="145"/>
        <end position="170"/>
    </location>
</feature>